<reference evidence="2" key="1">
    <citation type="journal article" date="2014" name="Int. J. Syst. Evol. Microbiol.">
        <title>Complete genome sequence of Corynebacterium casei LMG S-19264T (=DSM 44701T), isolated from a smear-ripened cheese.</title>
        <authorList>
            <consortium name="US DOE Joint Genome Institute (JGI-PGF)"/>
            <person name="Walter F."/>
            <person name="Albersmeier A."/>
            <person name="Kalinowski J."/>
            <person name="Ruckert C."/>
        </authorList>
    </citation>
    <scope>NUCLEOTIDE SEQUENCE</scope>
    <source>
        <strain evidence="2">CGMCC 1.15448</strain>
    </source>
</reference>
<dbReference type="Pfam" id="PF23019">
    <property type="entry name" value="DUF7033"/>
    <property type="match status" value="1"/>
</dbReference>
<feature type="domain" description="DUF7033" evidence="1">
    <location>
        <begin position="92"/>
        <end position="180"/>
    </location>
</feature>
<keyword evidence="3" id="KW-1185">Reference proteome</keyword>
<reference evidence="2" key="2">
    <citation type="submission" date="2020-09" db="EMBL/GenBank/DDBJ databases">
        <authorList>
            <person name="Sun Q."/>
            <person name="Zhou Y."/>
        </authorList>
    </citation>
    <scope>NUCLEOTIDE SEQUENCE</scope>
    <source>
        <strain evidence="2">CGMCC 1.15448</strain>
    </source>
</reference>
<dbReference type="AlphaFoldDB" id="A0A8J2UGN9"/>
<name>A0A8J2UGN9_9BACT</name>
<dbReference type="RefSeq" id="WP_188935297.1">
    <property type="nucleotide sequence ID" value="NZ_BMJC01000004.1"/>
</dbReference>
<gene>
    <name evidence="2" type="ORF">GCM10011511_41410</name>
</gene>
<dbReference type="Proteomes" id="UP000607559">
    <property type="component" value="Unassembled WGS sequence"/>
</dbReference>
<dbReference type="InterPro" id="IPR054297">
    <property type="entry name" value="DUF7033"/>
</dbReference>
<proteinExistence type="predicted"/>
<organism evidence="2 3">
    <name type="scientific">Puia dinghuensis</name>
    <dbReference type="NCBI Taxonomy" id="1792502"/>
    <lineage>
        <taxon>Bacteria</taxon>
        <taxon>Pseudomonadati</taxon>
        <taxon>Bacteroidota</taxon>
        <taxon>Chitinophagia</taxon>
        <taxon>Chitinophagales</taxon>
        <taxon>Chitinophagaceae</taxon>
        <taxon>Puia</taxon>
    </lineage>
</organism>
<dbReference type="EMBL" id="BMJC01000004">
    <property type="protein sequence ID" value="GGB13444.1"/>
    <property type="molecule type" value="Genomic_DNA"/>
</dbReference>
<accession>A0A8J2UGN9</accession>
<comment type="caution">
    <text evidence="2">The sequence shown here is derived from an EMBL/GenBank/DDBJ whole genome shotgun (WGS) entry which is preliminary data.</text>
</comment>
<sequence>MILFCTHSTPRLKYIVDFCSKELFDSPFHITTDLSEFVAATGPRINYSSTPIPGAFHLQPAGLLFETGIVPQSITCFEYDGRKAFFATEGDLPFDIFSAAFYLLTRYEEYLPHEKDTYGRYAHTDSLAWREHFLDIPLVNYWLRDFRDALARKFPALVFRYPMFKFVPTYDIDIAWSFLFKGWRRNTSGALKALVTGRWQQLRLRLDVLAGRRPDPFDAYEWLDSLHLYCRLKPYYFFLVAARNKGVDKNILPSSTGFQQLVQYHGAGYRVGVHPSWQSGDDDSLLKEEIEWLEYIAGQPICRSRQHYIRFSLPHTYRRLLNLRIEQEFSMGYGSINGFRASVASSFFWYDLEKEETTKLRVFPFCFMDANAFYEQGLNAAGAMQELMHYYRHIRKVNGLMVTIWHNNFLGTDPGFAGWREVYEVFLKEEIFWTS</sequence>
<protein>
    <recommendedName>
        <fullName evidence="1">DUF7033 domain-containing protein</fullName>
    </recommendedName>
</protein>
<evidence type="ECO:0000259" key="1">
    <source>
        <dbReference type="Pfam" id="PF23019"/>
    </source>
</evidence>
<evidence type="ECO:0000313" key="2">
    <source>
        <dbReference type="EMBL" id="GGB13444.1"/>
    </source>
</evidence>
<evidence type="ECO:0000313" key="3">
    <source>
        <dbReference type="Proteomes" id="UP000607559"/>
    </source>
</evidence>